<evidence type="ECO:0000313" key="2">
    <source>
        <dbReference type="Proteomes" id="UP000789405"/>
    </source>
</evidence>
<proteinExistence type="predicted"/>
<name>A0A9N9K330_9GLOM</name>
<keyword evidence="2" id="KW-1185">Reference proteome</keyword>
<accession>A0A9N9K330</accession>
<reference evidence="1" key="1">
    <citation type="submission" date="2021-06" db="EMBL/GenBank/DDBJ databases">
        <authorList>
            <person name="Kallberg Y."/>
            <person name="Tangrot J."/>
            <person name="Rosling A."/>
        </authorList>
    </citation>
    <scope>NUCLEOTIDE SEQUENCE</scope>
    <source>
        <strain evidence="1">MA453B</strain>
    </source>
</reference>
<sequence>LANNTIKNITQIESNLEIIKNENIIQIASNVEIIKNENLQTYEELYGQLINATENALKILKDQQNKKTLNG</sequence>
<dbReference type="EMBL" id="CAJVPY010045262">
    <property type="protein sequence ID" value="CAG8809576.1"/>
    <property type="molecule type" value="Genomic_DNA"/>
</dbReference>
<protein>
    <submittedName>
        <fullName evidence="1">14986_t:CDS:1</fullName>
    </submittedName>
</protein>
<comment type="caution">
    <text evidence="1">The sequence shown here is derived from an EMBL/GenBank/DDBJ whole genome shotgun (WGS) entry which is preliminary data.</text>
</comment>
<feature type="non-terminal residue" evidence="1">
    <location>
        <position position="1"/>
    </location>
</feature>
<dbReference type="Proteomes" id="UP000789405">
    <property type="component" value="Unassembled WGS sequence"/>
</dbReference>
<dbReference type="OrthoDB" id="10464278at2759"/>
<dbReference type="AlphaFoldDB" id="A0A9N9K330"/>
<gene>
    <name evidence="1" type="ORF">DERYTH_LOCUS25125</name>
</gene>
<evidence type="ECO:0000313" key="1">
    <source>
        <dbReference type="EMBL" id="CAG8809576.1"/>
    </source>
</evidence>
<organism evidence="1 2">
    <name type="scientific">Dentiscutata erythropus</name>
    <dbReference type="NCBI Taxonomy" id="1348616"/>
    <lineage>
        <taxon>Eukaryota</taxon>
        <taxon>Fungi</taxon>
        <taxon>Fungi incertae sedis</taxon>
        <taxon>Mucoromycota</taxon>
        <taxon>Glomeromycotina</taxon>
        <taxon>Glomeromycetes</taxon>
        <taxon>Diversisporales</taxon>
        <taxon>Gigasporaceae</taxon>
        <taxon>Dentiscutata</taxon>
    </lineage>
</organism>